<keyword evidence="1" id="KW-0479">Metal-binding</keyword>
<evidence type="ECO:0000256" key="1">
    <source>
        <dbReference type="PROSITE-ProRule" id="PRU00325"/>
    </source>
</evidence>
<dbReference type="GO" id="GO:0006355">
    <property type="term" value="P:regulation of DNA-templated transcription"/>
    <property type="evidence" value="ECO:0007669"/>
    <property type="project" value="InterPro"/>
</dbReference>
<dbReference type="PANTHER" id="PTHR31669:SF251">
    <property type="entry name" value="PROTEIN FAR1-RELATED SEQUENCE"/>
    <property type="match status" value="1"/>
</dbReference>
<dbReference type="PANTHER" id="PTHR31669">
    <property type="entry name" value="PROTEIN FAR1-RELATED SEQUENCE 10-RELATED"/>
    <property type="match status" value="1"/>
</dbReference>
<keyword evidence="5" id="KW-1185">Reference proteome</keyword>
<dbReference type="PROSITE" id="PS50966">
    <property type="entry name" value="ZF_SWIM"/>
    <property type="match status" value="1"/>
</dbReference>
<dbReference type="Pfam" id="PF10551">
    <property type="entry name" value="MULE"/>
    <property type="match status" value="1"/>
</dbReference>
<name>A0A015KQ77_RHIIW</name>
<organism evidence="4 5">
    <name type="scientific">Rhizophagus irregularis (strain DAOM 197198w)</name>
    <name type="common">Glomus intraradices</name>
    <dbReference type="NCBI Taxonomy" id="1432141"/>
    <lineage>
        <taxon>Eukaryota</taxon>
        <taxon>Fungi</taxon>
        <taxon>Fungi incertae sedis</taxon>
        <taxon>Mucoromycota</taxon>
        <taxon>Glomeromycotina</taxon>
        <taxon>Glomeromycetes</taxon>
        <taxon>Glomerales</taxon>
        <taxon>Glomeraceae</taxon>
        <taxon>Rhizophagus</taxon>
    </lineage>
</organism>
<dbReference type="HOGENOM" id="CLU_019367_1_1_1"/>
<keyword evidence="1" id="KW-0862">Zinc</keyword>
<feature type="domain" description="SWIM-type" evidence="3">
    <location>
        <begin position="437"/>
        <end position="471"/>
    </location>
</feature>
<sequence length="676" mass="78598">MNKAFTKPMLDDIEWMCIYGHLKPLSIKRMLKAKYNRKIYNQDLYKVIYKHRKNNPQLGNNDVSQLFVYLETLKEKDPRWIIYKDWDHETNTLTRIFWMSPEQLETWHHYSDVILNDNTAKTNRYEMALSFFVAIDNNMKSRIVAQALMDRETKDAYAWVLQCTLDATGITPKVFITDADPGMDAAILLKYPSTFPIHCIWHISQNLPLRLKSKLGELFDQFKKDFYECRNSLVEEIFEQKWSDLLVKYPNTASYLERSLYPSKKSWACAFNNNIFTIDIQTTSRCESVNATFKRLLFNSNSTLIDIFHAVQERLEEEEDNNDYINWKSSLPCNQSSTIASNAFTNIIDELKLFVTPQIQKVHYSEMEMAFNYDARVLDQSYIKNETSQDWSFADGFIENQEIRQITFHQLLSMCNQSSIKNLWGVNHLMSSGIHHLVILLKNGIYKCSCMSLVTRGIVCRHYFSIMLRTSQAQFHIGFINSRWFITTHLNDIKNRPLYSASKFNTNLETSLLESNNSLEFLDVIDNVSSNSISTPYVSFNKQCLYYANVHGLVKQANQIACKTCDESFIDLLKEYINKKNSEALTLEQSDNMENQDELEVDQETTHQNQIGNPIIRRPKGRPPGTARFKGPLENSSHSNEIIGGRTQNKCGLCYNVGHNRATCPSNPNRKKRKQN</sequence>
<dbReference type="InterPro" id="IPR018289">
    <property type="entry name" value="MULE_transposase_dom"/>
</dbReference>
<evidence type="ECO:0000256" key="2">
    <source>
        <dbReference type="SAM" id="MobiDB-lite"/>
    </source>
</evidence>
<evidence type="ECO:0000313" key="5">
    <source>
        <dbReference type="Proteomes" id="UP000022910"/>
    </source>
</evidence>
<gene>
    <name evidence="4" type="ORF">RirG_166300</name>
</gene>
<proteinExistence type="predicted"/>
<dbReference type="InterPro" id="IPR031052">
    <property type="entry name" value="FHY3/FAR1"/>
</dbReference>
<keyword evidence="1" id="KW-0863">Zinc-finger</keyword>
<comment type="caution">
    <text evidence="4">The sequence shown here is derived from an EMBL/GenBank/DDBJ whole genome shotgun (WGS) entry which is preliminary data.</text>
</comment>
<accession>A0A015KQ77</accession>
<dbReference type="AlphaFoldDB" id="A0A015KQ77"/>
<dbReference type="Proteomes" id="UP000022910">
    <property type="component" value="Unassembled WGS sequence"/>
</dbReference>
<feature type="compositionally biased region" description="Acidic residues" evidence="2">
    <location>
        <begin position="594"/>
        <end position="603"/>
    </location>
</feature>
<feature type="compositionally biased region" description="Polar residues" evidence="2">
    <location>
        <begin position="634"/>
        <end position="644"/>
    </location>
</feature>
<dbReference type="InterPro" id="IPR007527">
    <property type="entry name" value="Znf_SWIM"/>
</dbReference>
<dbReference type="OrthoDB" id="2348750at2759"/>
<dbReference type="EMBL" id="JEMT01024942">
    <property type="protein sequence ID" value="EXX61961.1"/>
    <property type="molecule type" value="Genomic_DNA"/>
</dbReference>
<dbReference type="GO" id="GO:0008270">
    <property type="term" value="F:zinc ion binding"/>
    <property type="evidence" value="ECO:0007669"/>
    <property type="project" value="UniProtKB-KW"/>
</dbReference>
<reference evidence="4 5" key="1">
    <citation type="submission" date="2014-02" db="EMBL/GenBank/DDBJ databases">
        <title>Single nucleus genome sequencing reveals high similarity among nuclei of an endomycorrhizal fungus.</title>
        <authorList>
            <person name="Lin K."/>
            <person name="Geurts R."/>
            <person name="Zhang Z."/>
            <person name="Limpens E."/>
            <person name="Saunders D.G."/>
            <person name="Mu D."/>
            <person name="Pang E."/>
            <person name="Cao H."/>
            <person name="Cha H."/>
            <person name="Lin T."/>
            <person name="Zhou Q."/>
            <person name="Shang Y."/>
            <person name="Li Y."/>
            <person name="Ivanov S."/>
            <person name="Sharma T."/>
            <person name="Velzen R.V."/>
            <person name="Ruijter N.D."/>
            <person name="Aanen D.K."/>
            <person name="Win J."/>
            <person name="Kamoun S."/>
            <person name="Bisseling T."/>
            <person name="Huang S."/>
        </authorList>
    </citation>
    <scope>NUCLEOTIDE SEQUENCE [LARGE SCALE GENOMIC DNA]</scope>
    <source>
        <strain evidence="5">DAOM197198w</strain>
    </source>
</reference>
<evidence type="ECO:0000259" key="3">
    <source>
        <dbReference type="PROSITE" id="PS50966"/>
    </source>
</evidence>
<dbReference type="STRING" id="1432141.A0A015KQ77"/>
<evidence type="ECO:0000313" key="4">
    <source>
        <dbReference type="EMBL" id="EXX61961.1"/>
    </source>
</evidence>
<dbReference type="OMA" id="RTSATHY"/>
<protein>
    <recommendedName>
        <fullName evidence="3">SWIM-type domain-containing protein</fullName>
    </recommendedName>
</protein>
<feature type="region of interest" description="Disordered" evidence="2">
    <location>
        <begin position="587"/>
        <end position="644"/>
    </location>
</feature>